<evidence type="ECO:0000256" key="7">
    <source>
        <dbReference type="PIRSR" id="PIRSR031051-3"/>
    </source>
</evidence>
<feature type="binding site" evidence="7">
    <location>
        <position position="17"/>
    </location>
    <ligand>
        <name>Mg(2+)</name>
        <dbReference type="ChEBI" id="CHEBI:18420"/>
    </ligand>
</feature>
<evidence type="ECO:0000256" key="1">
    <source>
        <dbReference type="ARBA" id="ARBA00001946"/>
    </source>
</evidence>
<reference evidence="8" key="1">
    <citation type="submission" date="2021-08" db="EMBL/GenBank/DDBJ databases">
        <title>WGS assembly of Ceratopteris richardii.</title>
        <authorList>
            <person name="Marchant D.B."/>
            <person name="Chen G."/>
            <person name="Jenkins J."/>
            <person name="Shu S."/>
            <person name="Leebens-Mack J."/>
            <person name="Grimwood J."/>
            <person name="Schmutz J."/>
            <person name="Soltis P."/>
            <person name="Soltis D."/>
            <person name="Chen Z.-H."/>
        </authorList>
    </citation>
    <scope>NUCLEOTIDE SEQUENCE</scope>
    <source>
        <strain evidence="8">Whitten #5841</strain>
        <tissue evidence="8">Leaf</tissue>
    </source>
</reference>
<organism evidence="8 9">
    <name type="scientific">Ceratopteris richardii</name>
    <name type="common">Triangle waterfern</name>
    <dbReference type="NCBI Taxonomy" id="49495"/>
    <lineage>
        <taxon>Eukaryota</taxon>
        <taxon>Viridiplantae</taxon>
        <taxon>Streptophyta</taxon>
        <taxon>Embryophyta</taxon>
        <taxon>Tracheophyta</taxon>
        <taxon>Polypodiopsida</taxon>
        <taxon>Polypodiidae</taxon>
        <taxon>Polypodiales</taxon>
        <taxon>Pteridineae</taxon>
        <taxon>Pteridaceae</taxon>
        <taxon>Parkerioideae</taxon>
        <taxon>Ceratopteris</taxon>
    </lineage>
</organism>
<proteinExistence type="predicted"/>
<dbReference type="InterPro" id="IPR006384">
    <property type="entry name" value="HAD_hydro_PyrdxlP_Pase-like"/>
</dbReference>
<comment type="caution">
    <text evidence="8">The sequence shown here is derived from an EMBL/GenBank/DDBJ whole genome shotgun (WGS) entry which is preliminary data.</text>
</comment>
<dbReference type="NCBIfam" id="TIGR01489">
    <property type="entry name" value="DKMTPPase-SF"/>
    <property type="match status" value="1"/>
</dbReference>
<keyword evidence="4 7" id="KW-0460">Magnesium</keyword>
<feature type="binding site" evidence="6">
    <location>
        <position position="26"/>
    </location>
    <ligand>
        <name>substrate</name>
    </ligand>
</feature>
<dbReference type="PIRSF" id="PIRSF031051">
    <property type="entry name" value="PyrdxlP_Pase_PHOSPHO2"/>
    <property type="match status" value="1"/>
</dbReference>
<dbReference type="PANTHER" id="PTHR20889:SF12">
    <property type="entry name" value="LP01149P"/>
    <property type="match status" value="1"/>
</dbReference>
<dbReference type="Gene3D" id="3.40.50.1000">
    <property type="entry name" value="HAD superfamily/HAD-like"/>
    <property type="match status" value="1"/>
</dbReference>
<dbReference type="InterPro" id="IPR036412">
    <property type="entry name" value="HAD-like_sf"/>
</dbReference>
<accession>A0A8T2RVV8</accession>
<dbReference type="NCBIfam" id="TIGR01488">
    <property type="entry name" value="HAD-SF-IB"/>
    <property type="match status" value="1"/>
</dbReference>
<dbReference type="PANTHER" id="PTHR20889">
    <property type="entry name" value="PHOSPHATASE, ORPHAN 1, 2"/>
    <property type="match status" value="1"/>
</dbReference>
<feature type="binding site" evidence="6">
    <location>
        <position position="101"/>
    </location>
    <ligand>
        <name>substrate</name>
    </ligand>
</feature>
<evidence type="ECO:0000256" key="4">
    <source>
        <dbReference type="ARBA" id="ARBA00022842"/>
    </source>
</evidence>
<dbReference type="OMA" id="ENMGLTH"/>
<protein>
    <submittedName>
        <fullName evidence="8">Uncharacterized protein</fullName>
    </submittedName>
</protein>
<dbReference type="InterPro" id="IPR023214">
    <property type="entry name" value="HAD_sf"/>
</dbReference>
<dbReference type="Proteomes" id="UP000825935">
    <property type="component" value="Chromosome 24"/>
</dbReference>
<dbReference type="EMBL" id="CM035429">
    <property type="protein sequence ID" value="KAH7299618.1"/>
    <property type="molecule type" value="Genomic_DNA"/>
</dbReference>
<evidence type="ECO:0000256" key="3">
    <source>
        <dbReference type="ARBA" id="ARBA00022801"/>
    </source>
</evidence>
<dbReference type="AlphaFoldDB" id="A0A8T2RVV8"/>
<name>A0A8T2RVV8_CERRI</name>
<evidence type="ECO:0000256" key="5">
    <source>
        <dbReference type="PIRSR" id="PIRSR031051-1"/>
    </source>
</evidence>
<gene>
    <name evidence="8" type="ORF">KP509_24G021000</name>
</gene>
<evidence type="ECO:0000256" key="2">
    <source>
        <dbReference type="ARBA" id="ARBA00022723"/>
    </source>
</evidence>
<keyword evidence="3" id="KW-0378">Hydrolase</keyword>
<dbReference type="GO" id="GO:0016791">
    <property type="term" value="F:phosphatase activity"/>
    <property type="evidence" value="ECO:0007669"/>
    <property type="project" value="InterPro"/>
</dbReference>
<keyword evidence="9" id="KW-1185">Reference proteome</keyword>
<dbReference type="InterPro" id="IPR016965">
    <property type="entry name" value="Pase_PHOSPHO-typ"/>
</dbReference>
<evidence type="ECO:0000256" key="6">
    <source>
        <dbReference type="PIRSR" id="PIRSR031051-2"/>
    </source>
</evidence>
<sequence>MESVLSGSDILVIFDFDSTIVEVDSDPWVAEQLGAATRLEELLTRLPWNDMMDVLMGELHNQGKSIMDVEEALRCIPLQSEKITAIELAFTLGCELRIVSDANSFFIRTILDNYGVADLFTEIHTNPATCEESGRLRIRPFHAKSEPPHGCPLCPPNMCKGRIISKIQSDVLQNRKIIYVGDGSGDYCPSLKLTKDDFVLPRAEYPLSQMLSQFSNKVKANVIPWSNGKQMKDILITVIDSSKMLNAEQTAENLSDSNCAKTALAQREQPTDVLITNPVYA</sequence>
<evidence type="ECO:0000313" key="9">
    <source>
        <dbReference type="Proteomes" id="UP000825935"/>
    </source>
</evidence>
<feature type="active site" description="Proton donor" evidence="5">
    <location>
        <position position="17"/>
    </location>
</feature>
<dbReference type="SUPFAM" id="SSF56784">
    <property type="entry name" value="HAD-like"/>
    <property type="match status" value="1"/>
</dbReference>
<dbReference type="OrthoDB" id="10267182at2759"/>
<dbReference type="Pfam" id="PF06888">
    <property type="entry name" value="Put_Phosphatase"/>
    <property type="match status" value="1"/>
</dbReference>
<comment type="cofactor">
    <cofactor evidence="1 7">
        <name>Mg(2+)</name>
        <dbReference type="ChEBI" id="CHEBI:18420"/>
    </cofactor>
</comment>
<evidence type="ECO:0000313" key="8">
    <source>
        <dbReference type="EMBL" id="KAH7299618.1"/>
    </source>
</evidence>
<feature type="binding site" evidence="7">
    <location>
        <position position="182"/>
    </location>
    <ligand>
        <name>Mg(2+)</name>
        <dbReference type="ChEBI" id="CHEBI:18420"/>
    </ligand>
</feature>
<feature type="active site" description="Nucleophile" evidence="5">
    <location>
        <position position="15"/>
    </location>
</feature>
<dbReference type="GO" id="GO:0046872">
    <property type="term" value="F:metal ion binding"/>
    <property type="evidence" value="ECO:0007669"/>
    <property type="project" value="UniProtKB-KW"/>
</dbReference>
<feature type="binding site" evidence="7">
    <location>
        <position position="15"/>
    </location>
    <ligand>
        <name>Mg(2+)</name>
        <dbReference type="ChEBI" id="CHEBI:18420"/>
    </ligand>
</feature>
<keyword evidence="2 7" id="KW-0479">Metal-binding</keyword>